<dbReference type="AlphaFoldDB" id="A0A4C1W509"/>
<feature type="region of interest" description="Disordered" evidence="1">
    <location>
        <begin position="1"/>
        <end position="24"/>
    </location>
</feature>
<gene>
    <name evidence="2" type="ORF">EVAR_26586_1</name>
</gene>
<accession>A0A4C1W509</accession>
<feature type="compositionally biased region" description="Polar residues" evidence="1">
    <location>
        <begin position="1"/>
        <end position="12"/>
    </location>
</feature>
<feature type="compositionally biased region" description="Basic and acidic residues" evidence="1">
    <location>
        <begin position="73"/>
        <end position="88"/>
    </location>
</feature>
<feature type="region of interest" description="Disordered" evidence="1">
    <location>
        <begin position="55"/>
        <end position="88"/>
    </location>
</feature>
<dbReference type="EMBL" id="BGZK01000477">
    <property type="protein sequence ID" value="GBP46141.1"/>
    <property type="molecule type" value="Genomic_DNA"/>
</dbReference>
<sequence>MGRTSIRATSRCSLPPMDTFNPAGVTHSTEFYEEVGYLMEEIRISVYEAGFPLTNGRGPFKIPTHKAAGQKGPRRERGRERAPAPDAP</sequence>
<comment type="caution">
    <text evidence="2">The sequence shown here is derived from an EMBL/GenBank/DDBJ whole genome shotgun (WGS) entry which is preliminary data.</text>
</comment>
<evidence type="ECO:0000313" key="3">
    <source>
        <dbReference type="Proteomes" id="UP000299102"/>
    </source>
</evidence>
<evidence type="ECO:0000313" key="2">
    <source>
        <dbReference type="EMBL" id="GBP46141.1"/>
    </source>
</evidence>
<evidence type="ECO:0000256" key="1">
    <source>
        <dbReference type="SAM" id="MobiDB-lite"/>
    </source>
</evidence>
<reference evidence="2 3" key="1">
    <citation type="journal article" date="2019" name="Commun. Biol.">
        <title>The bagworm genome reveals a unique fibroin gene that provides high tensile strength.</title>
        <authorList>
            <person name="Kono N."/>
            <person name="Nakamura H."/>
            <person name="Ohtoshi R."/>
            <person name="Tomita M."/>
            <person name="Numata K."/>
            <person name="Arakawa K."/>
        </authorList>
    </citation>
    <scope>NUCLEOTIDE SEQUENCE [LARGE SCALE GENOMIC DNA]</scope>
</reference>
<dbReference type="Proteomes" id="UP000299102">
    <property type="component" value="Unassembled WGS sequence"/>
</dbReference>
<proteinExistence type="predicted"/>
<keyword evidence="3" id="KW-1185">Reference proteome</keyword>
<protein>
    <submittedName>
        <fullName evidence="2">Uncharacterized protein</fullName>
    </submittedName>
</protein>
<organism evidence="2 3">
    <name type="scientific">Eumeta variegata</name>
    <name type="common">Bagworm moth</name>
    <name type="synonym">Eumeta japonica</name>
    <dbReference type="NCBI Taxonomy" id="151549"/>
    <lineage>
        <taxon>Eukaryota</taxon>
        <taxon>Metazoa</taxon>
        <taxon>Ecdysozoa</taxon>
        <taxon>Arthropoda</taxon>
        <taxon>Hexapoda</taxon>
        <taxon>Insecta</taxon>
        <taxon>Pterygota</taxon>
        <taxon>Neoptera</taxon>
        <taxon>Endopterygota</taxon>
        <taxon>Lepidoptera</taxon>
        <taxon>Glossata</taxon>
        <taxon>Ditrysia</taxon>
        <taxon>Tineoidea</taxon>
        <taxon>Psychidae</taxon>
        <taxon>Oiketicinae</taxon>
        <taxon>Eumeta</taxon>
    </lineage>
</organism>
<name>A0A4C1W509_EUMVA</name>